<comment type="caution">
    <text evidence="3">The sequence shown here is derived from an EMBL/GenBank/DDBJ whole genome shotgun (WGS) entry which is preliminary data.</text>
</comment>
<evidence type="ECO:0000313" key="3">
    <source>
        <dbReference type="EMBL" id="NOU65173.1"/>
    </source>
</evidence>
<evidence type="ECO:0000313" key="4">
    <source>
        <dbReference type="Proteomes" id="UP000653578"/>
    </source>
</evidence>
<keyword evidence="4" id="KW-1185">Reference proteome</keyword>
<feature type="domain" description="Microcin J25-processing protein McjB C-terminal" evidence="2">
    <location>
        <begin position="27"/>
        <end position="133"/>
    </location>
</feature>
<name>A0ABX1X9P6_9BACL</name>
<dbReference type="NCBIfam" id="NF033537">
    <property type="entry name" value="lasso_biosyn_B2"/>
    <property type="match status" value="1"/>
</dbReference>
<accession>A0ABX1X9P6</accession>
<organism evidence="3 4">
    <name type="scientific">Paenibacillus plantarum</name>
    <dbReference type="NCBI Taxonomy" id="2654975"/>
    <lineage>
        <taxon>Bacteria</taxon>
        <taxon>Bacillati</taxon>
        <taxon>Bacillota</taxon>
        <taxon>Bacilli</taxon>
        <taxon>Bacillales</taxon>
        <taxon>Paenibacillaceae</taxon>
        <taxon>Paenibacillus</taxon>
    </lineage>
</organism>
<keyword evidence="1" id="KW-0812">Transmembrane</keyword>
<dbReference type="EMBL" id="WHNY01000041">
    <property type="protein sequence ID" value="NOU65173.1"/>
    <property type="molecule type" value="Genomic_DNA"/>
</dbReference>
<evidence type="ECO:0000256" key="1">
    <source>
        <dbReference type="SAM" id="Phobius"/>
    </source>
</evidence>
<dbReference type="InterPro" id="IPR053521">
    <property type="entry name" value="McjB-like"/>
</dbReference>
<dbReference type="Proteomes" id="UP000653578">
    <property type="component" value="Unassembled WGS sequence"/>
</dbReference>
<dbReference type="InterPro" id="IPR032708">
    <property type="entry name" value="McjB_C"/>
</dbReference>
<feature type="transmembrane region" description="Helical" evidence="1">
    <location>
        <begin position="12"/>
        <end position="34"/>
    </location>
</feature>
<proteinExistence type="predicted"/>
<sequence length="145" mass="16527">MRKFFSLNSKTMFLFIEAFVYLAWARMLISVPFAKIAPSLGKAMEESAQDQPNIRKIELIQIHDAILIISRHTLWDSKCLVRAIAAMKMLKRREISSTLYMGTRKDETGKMIAHAWLRSGPFFITGAEGKDGYIVVGKFANHCNK</sequence>
<protein>
    <submittedName>
        <fullName evidence="3">Lasso peptide biosynthesis B2 protein</fullName>
    </submittedName>
</protein>
<gene>
    <name evidence="3" type="ORF">GC096_14130</name>
</gene>
<keyword evidence="1" id="KW-1133">Transmembrane helix</keyword>
<keyword evidence="1" id="KW-0472">Membrane</keyword>
<dbReference type="Pfam" id="PF13471">
    <property type="entry name" value="Transglut_core3"/>
    <property type="match status" value="1"/>
</dbReference>
<evidence type="ECO:0000259" key="2">
    <source>
        <dbReference type="Pfam" id="PF13471"/>
    </source>
</evidence>
<reference evidence="3 4" key="1">
    <citation type="submission" date="2019-10" db="EMBL/GenBank/DDBJ databases">
        <title>Description of Paenibacillus humi sp. nov.</title>
        <authorList>
            <person name="Carlier A."/>
            <person name="Qi S."/>
        </authorList>
    </citation>
    <scope>NUCLEOTIDE SEQUENCE [LARGE SCALE GENOMIC DNA]</scope>
    <source>
        <strain evidence="3 4">LMG 31461</strain>
    </source>
</reference>